<gene>
    <name evidence="14" type="primary">pcrA_1</name>
    <name evidence="14" type="ORF">SAMEA4412665_01445</name>
</gene>
<dbReference type="InterPro" id="IPR013986">
    <property type="entry name" value="DExx_box_DNA_helicase_dom_sf"/>
</dbReference>
<keyword evidence="2 10" id="KW-0547">Nucleotide-binding</keyword>
<dbReference type="GO" id="GO:0005524">
    <property type="term" value="F:ATP binding"/>
    <property type="evidence" value="ECO:0007669"/>
    <property type="project" value="UniProtKB-UniRule"/>
</dbReference>
<dbReference type="Proteomes" id="UP000215332">
    <property type="component" value="Chromosome 1"/>
</dbReference>
<dbReference type="EC" id="5.6.2.4" evidence="8"/>
<dbReference type="InterPro" id="IPR002121">
    <property type="entry name" value="HRDC_dom"/>
</dbReference>
<evidence type="ECO:0000313" key="14">
    <source>
        <dbReference type="EMBL" id="SNV36995.1"/>
    </source>
</evidence>
<dbReference type="EMBL" id="LT906441">
    <property type="protein sequence ID" value="SNV36995.1"/>
    <property type="molecule type" value="Genomic_DNA"/>
</dbReference>
<evidence type="ECO:0000256" key="5">
    <source>
        <dbReference type="ARBA" id="ARBA00022840"/>
    </source>
</evidence>
<accession>A0A239WQW7</accession>
<dbReference type="GO" id="GO:0000725">
    <property type="term" value="P:recombinational repair"/>
    <property type="evidence" value="ECO:0007669"/>
    <property type="project" value="TreeGrafter"/>
</dbReference>
<comment type="catalytic activity">
    <reaction evidence="7">
        <text>Couples ATP hydrolysis with the unwinding of duplex DNA by translocating in the 3'-5' direction.</text>
        <dbReference type="EC" id="5.6.2.4"/>
    </reaction>
</comment>
<dbReference type="InterPro" id="IPR027417">
    <property type="entry name" value="P-loop_NTPase"/>
</dbReference>
<feature type="domain" description="HRDC" evidence="11">
    <location>
        <begin position="645"/>
        <end position="719"/>
    </location>
</feature>
<dbReference type="PANTHER" id="PTHR11070">
    <property type="entry name" value="UVRD / RECB / PCRA DNA HELICASE FAMILY MEMBER"/>
    <property type="match status" value="1"/>
</dbReference>
<dbReference type="PROSITE" id="PS51217">
    <property type="entry name" value="UVRD_HELICASE_CTER"/>
    <property type="match status" value="1"/>
</dbReference>
<organism evidence="14 15">
    <name type="scientific">Cutibacterium granulosum</name>
    <dbReference type="NCBI Taxonomy" id="33011"/>
    <lineage>
        <taxon>Bacteria</taxon>
        <taxon>Bacillati</taxon>
        <taxon>Actinomycetota</taxon>
        <taxon>Actinomycetes</taxon>
        <taxon>Propionibacteriales</taxon>
        <taxon>Propionibacteriaceae</taxon>
        <taxon>Cutibacterium</taxon>
    </lineage>
</organism>
<dbReference type="InterPro" id="IPR044876">
    <property type="entry name" value="HRDC_dom_sf"/>
</dbReference>
<evidence type="ECO:0000256" key="9">
    <source>
        <dbReference type="ARBA" id="ARBA00048988"/>
    </source>
</evidence>
<reference evidence="14 15" key="1">
    <citation type="submission" date="2017-06" db="EMBL/GenBank/DDBJ databases">
        <authorList>
            <consortium name="Pathogen Informatics"/>
        </authorList>
    </citation>
    <scope>NUCLEOTIDE SEQUENCE [LARGE SCALE GENOMIC DNA]</scope>
    <source>
        <strain evidence="14 15">NCTC11865</strain>
    </source>
</reference>
<dbReference type="Pfam" id="PF13361">
    <property type="entry name" value="UvrD_C"/>
    <property type="match status" value="2"/>
</dbReference>
<dbReference type="PROSITE" id="PS51198">
    <property type="entry name" value="UVRD_HELICASE_ATP_BIND"/>
    <property type="match status" value="1"/>
</dbReference>
<sequence>MAVENDSSWSGSVGNLRRGGRTVSPCTYGVPVIDAPEEILAGLDPEQRRVATSFGGPVCVIAGAGTGKTRAITHRIAYGACTGKLDPRRTLAVTFTTRAAGTMRTRLEGLGVHGVQARTIHSAALRQIKYFWPRAYGCELPPVSTRRFPMLAQAAQRCGLSTDTALLRDLSAEVSWAKVSNVTITDYPPLARARQRAVAGVSSDTVGRVLAGYEAVKHEAAVIDLDDILLCAAGLLADHPDILDQVHDQYRHFVVDEYQDVSPIQHTLLELWFGDRDDVCVVGDPHQAIHAFAGAKARYLINFPREHPDTIEVRLVRNYRSTAPIIDLANTLLTHHLGKEEARFHNLGVKLRSQTGQGEPPIYRAFDDEASESAAIATWLRGQHDDGVPWSQMAILHRTNAQTAPLELALSDLDVPYVVKDAERFYERAEVKQALAALTRALQADPQAPGQRAREVLEDQGWTPQPPEGSGMVRQRWESLQALQEVAQSVSRNSPSAGLAGIVTELGERARRQDIPVTDGVTLCTMHASKGLEWDVVALFGVSDSMVPFILADKHEEIAEERRLLHVAVTRARRHLWISYSRSASSRNRFGISRFLRGLPGTPTQTRRRPRRTGQKRKVTTCSVCNGPMTVASDQKLGHHLACEVGVDAELVDQLRQWRKERAERDSMPPFVVFTDVTMLAIAEHEPRTQEDLLAIPGIGRRKVELYGDEILRIITPDA</sequence>
<evidence type="ECO:0000256" key="4">
    <source>
        <dbReference type="ARBA" id="ARBA00022806"/>
    </source>
</evidence>
<dbReference type="GO" id="GO:0005829">
    <property type="term" value="C:cytosol"/>
    <property type="evidence" value="ECO:0007669"/>
    <property type="project" value="TreeGrafter"/>
</dbReference>
<feature type="domain" description="UvrD-like helicase ATP-binding" evidence="12">
    <location>
        <begin position="41"/>
        <end position="322"/>
    </location>
</feature>
<proteinExistence type="inferred from homology"/>
<evidence type="ECO:0000256" key="2">
    <source>
        <dbReference type="ARBA" id="ARBA00022741"/>
    </source>
</evidence>
<comment type="catalytic activity">
    <reaction evidence="9">
        <text>ATP + H2O = ADP + phosphate + H(+)</text>
        <dbReference type="Rhea" id="RHEA:13065"/>
        <dbReference type="ChEBI" id="CHEBI:15377"/>
        <dbReference type="ChEBI" id="CHEBI:15378"/>
        <dbReference type="ChEBI" id="CHEBI:30616"/>
        <dbReference type="ChEBI" id="CHEBI:43474"/>
        <dbReference type="ChEBI" id="CHEBI:456216"/>
        <dbReference type="EC" id="5.6.2.4"/>
    </reaction>
</comment>
<comment type="similarity">
    <text evidence="1">Belongs to the helicase family. UvrD subfamily.</text>
</comment>
<keyword evidence="4 10" id="KW-0347">Helicase</keyword>
<dbReference type="InterPro" id="IPR014016">
    <property type="entry name" value="UvrD-like_ATP-bd"/>
</dbReference>
<dbReference type="Pfam" id="PF00580">
    <property type="entry name" value="UvrD-helicase"/>
    <property type="match status" value="1"/>
</dbReference>
<evidence type="ECO:0000259" key="12">
    <source>
        <dbReference type="PROSITE" id="PS51198"/>
    </source>
</evidence>
<dbReference type="PANTHER" id="PTHR11070:SF69">
    <property type="entry name" value="ATP-DEPENDENT DNA HELICASE UVRD2"/>
    <property type="match status" value="1"/>
</dbReference>
<dbReference type="GO" id="GO:0033202">
    <property type="term" value="C:DNA helicase complex"/>
    <property type="evidence" value="ECO:0007669"/>
    <property type="project" value="TreeGrafter"/>
</dbReference>
<dbReference type="SMART" id="SM00341">
    <property type="entry name" value="HRDC"/>
    <property type="match status" value="1"/>
</dbReference>
<protein>
    <recommendedName>
        <fullName evidence="8">DNA 3'-5' helicase</fullName>
        <ecNumber evidence="8">5.6.2.4</ecNumber>
    </recommendedName>
</protein>
<feature type="binding site" evidence="10">
    <location>
        <begin position="62"/>
        <end position="69"/>
    </location>
    <ligand>
        <name>ATP</name>
        <dbReference type="ChEBI" id="CHEBI:30616"/>
    </ligand>
</feature>
<dbReference type="InterPro" id="IPR010997">
    <property type="entry name" value="HRDC-like_sf"/>
</dbReference>
<evidence type="ECO:0000256" key="10">
    <source>
        <dbReference type="PROSITE-ProRule" id="PRU00560"/>
    </source>
</evidence>
<dbReference type="Gene3D" id="3.40.50.300">
    <property type="entry name" value="P-loop containing nucleotide triphosphate hydrolases"/>
    <property type="match status" value="3"/>
</dbReference>
<dbReference type="CDD" id="cd18807">
    <property type="entry name" value="SF1_C_UvrD"/>
    <property type="match status" value="1"/>
</dbReference>
<evidence type="ECO:0000256" key="6">
    <source>
        <dbReference type="ARBA" id="ARBA00023235"/>
    </source>
</evidence>
<keyword evidence="6" id="KW-0413">Isomerase</keyword>
<dbReference type="SUPFAM" id="SSF47819">
    <property type="entry name" value="HRDC-like"/>
    <property type="match status" value="1"/>
</dbReference>
<dbReference type="Gene3D" id="1.10.486.10">
    <property type="entry name" value="PCRA, domain 4"/>
    <property type="match status" value="2"/>
</dbReference>
<dbReference type="GO" id="GO:0003677">
    <property type="term" value="F:DNA binding"/>
    <property type="evidence" value="ECO:0007669"/>
    <property type="project" value="InterPro"/>
</dbReference>
<dbReference type="Pfam" id="PF00570">
    <property type="entry name" value="HRDC"/>
    <property type="match status" value="1"/>
</dbReference>
<evidence type="ECO:0000256" key="3">
    <source>
        <dbReference type="ARBA" id="ARBA00022801"/>
    </source>
</evidence>
<dbReference type="GO" id="GO:0016887">
    <property type="term" value="F:ATP hydrolysis activity"/>
    <property type="evidence" value="ECO:0007669"/>
    <property type="project" value="RHEA"/>
</dbReference>
<dbReference type="KEGG" id="cgrn:4412665_01445"/>
<evidence type="ECO:0000256" key="8">
    <source>
        <dbReference type="ARBA" id="ARBA00034808"/>
    </source>
</evidence>
<feature type="domain" description="UvrD-like helicase C-terminal" evidence="13">
    <location>
        <begin position="330"/>
        <end position="574"/>
    </location>
</feature>
<dbReference type="CDD" id="cd17932">
    <property type="entry name" value="DEXQc_UvrD"/>
    <property type="match status" value="1"/>
</dbReference>
<keyword evidence="3 10" id="KW-0378">Hydrolase</keyword>
<dbReference type="PROSITE" id="PS50967">
    <property type="entry name" value="HRDC"/>
    <property type="match status" value="1"/>
</dbReference>
<name>A0A239WQW7_9ACTN</name>
<evidence type="ECO:0000259" key="13">
    <source>
        <dbReference type="PROSITE" id="PS51217"/>
    </source>
</evidence>
<evidence type="ECO:0000256" key="7">
    <source>
        <dbReference type="ARBA" id="ARBA00034617"/>
    </source>
</evidence>
<dbReference type="InterPro" id="IPR000212">
    <property type="entry name" value="DNA_helicase_UvrD/REP"/>
</dbReference>
<keyword evidence="5 10" id="KW-0067">ATP-binding</keyword>
<evidence type="ECO:0000313" key="15">
    <source>
        <dbReference type="Proteomes" id="UP000215332"/>
    </source>
</evidence>
<dbReference type="AlphaFoldDB" id="A0A239WQW7"/>
<dbReference type="eggNOG" id="COG0210">
    <property type="taxonomic scope" value="Bacteria"/>
</dbReference>
<dbReference type="GO" id="GO:0043138">
    <property type="term" value="F:3'-5' DNA helicase activity"/>
    <property type="evidence" value="ECO:0007669"/>
    <property type="project" value="UniProtKB-EC"/>
</dbReference>
<dbReference type="Gene3D" id="1.10.10.160">
    <property type="match status" value="1"/>
</dbReference>
<dbReference type="SUPFAM" id="SSF52540">
    <property type="entry name" value="P-loop containing nucleoside triphosphate hydrolases"/>
    <property type="match status" value="1"/>
</dbReference>
<dbReference type="InterPro" id="IPR014017">
    <property type="entry name" value="DNA_helicase_UvrD-like_C"/>
</dbReference>
<evidence type="ECO:0000259" key="11">
    <source>
        <dbReference type="PROSITE" id="PS50967"/>
    </source>
</evidence>
<evidence type="ECO:0000256" key="1">
    <source>
        <dbReference type="ARBA" id="ARBA00009922"/>
    </source>
</evidence>
<dbReference type="RefSeq" id="WP_095141001.1">
    <property type="nucleotide sequence ID" value="NZ_JAWFFS010000012.1"/>
</dbReference>
<dbReference type="Gene3D" id="1.10.150.80">
    <property type="entry name" value="HRDC domain"/>
    <property type="match status" value="1"/>
</dbReference>